<organism evidence="1">
    <name type="scientific">Anguilla anguilla</name>
    <name type="common">European freshwater eel</name>
    <name type="synonym">Muraena anguilla</name>
    <dbReference type="NCBI Taxonomy" id="7936"/>
    <lineage>
        <taxon>Eukaryota</taxon>
        <taxon>Metazoa</taxon>
        <taxon>Chordata</taxon>
        <taxon>Craniata</taxon>
        <taxon>Vertebrata</taxon>
        <taxon>Euteleostomi</taxon>
        <taxon>Actinopterygii</taxon>
        <taxon>Neopterygii</taxon>
        <taxon>Teleostei</taxon>
        <taxon>Anguilliformes</taxon>
        <taxon>Anguillidae</taxon>
        <taxon>Anguilla</taxon>
    </lineage>
</organism>
<accession>A0A0E9SG05</accession>
<reference evidence="1" key="1">
    <citation type="submission" date="2014-11" db="EMBL/GenBank/DDBJ databases">
        <authorList>
            <person name="Amaro Gonzalez C."/>
        </authorList>
    </citation>
    <scope>NUCLEOTIDE SEQUENCE</scope>
</reference>
<sequence length="30" mass="3555">MRETHLSFLEIASLQLYFIKQPHLSVTHNT</sequence>
<proteinExistence type="predicted"/>
<reference evidence="1" key="2">
    <citation type="journal article" date="2015" name="Fish Shellfish Immunol.">
        <title>Early steps in the European eel (Anguilla anguilla)-Vibrio vulnificus interaction in the gills: Role of the RtxA13 toxin.</title>
        <authorList>
            <person name="Callol A."/>
            <person name="Pajuelo D."/>
            <person name="Ebbesson L."/>
            <person name="Teles M."/>
            <person name="MacKenzie S."/>
            <person name="Amaro C."/>
        </authorList>
    </citation>
    <scope>NUCLEOTIDE SEQUENCE</scope>
</reference>
<name>A0A0E9SG05_ANGAN</name>
<dbReference type="AlphaFoldDB" id="A0A0E9SG05"/>
<dbReference type="EMBL" id="GBXM01068293">
    <property type="protein sequence ID" value="JAH40284.1"/>
    <property type="molecule type" value="Transcribed_RNA"/>
</dbReference>
<protein>
    <submittedName>
        <fullName evidence="1">Uncharacterized protein</fullName>
    </submittedName>
</protein>
<evidence type="ECO:0000313" key="1">
    <source>
        <dbReference type="EMBL" id="JAH40284.1"/>
    </source>
</evidence>